<dbReference type="GO" id="GO:0008798">
    <property type="term" value="F:beta-aspartyl-peptidase activity"/>
    <property type="evidence" value="ECO:0007669"/>
    <property type="project" value="InterPro"/>
</dbReference>
<dbReference type="PANTHER" id="PTHR11647:SF1">
    <property type="entry name" value="COLLAPSIN RESPONSE MEDIATOR PROTEIN"/>
    <property type="match status" value="1"/>
</dbReference>
<evidence type="ECO:0000256" key="3">
    <source>
        <dbReference type="PIRSR" id="PIRSR001238-2"/>
    </source>
</evidence>
<dbReference type="PIRSF" id="PIRSF001238">
    <property type="entry name" value="IadA"/>
    <property type="match status" value="1"/>
</dbReference>
<dbReference type="Gene3D" id="3.20.20.140">
    <property type="entry name" value="Metal-dependent hydrolases"/>
    <property type="match status" value="1"/>
</dbReference>
<feature type="binding site" evidence="3">
    <location>
        <begin position="68"/>
        <end position="70"/>
    </location>
    <ligand>
        <name>substrate</name>
    </ligand>
</feature>
<keyword evidence="1" id="KW-0482">Metalloprotease</keyword>
<feature type="binding site" evidence="4">
    <location>
        <position position="224"/>
    </location>
    <ligand>
        <name>Zn(2+)</name>
        <dbReference type="ChEBI" id="CHEBI:29105"/>
        <label>2</label>
        <note>catalytic</note>
    </ligand>
</feature>
<comment type="function">
    <text evidence="1">Catalyzes the hydrolytic cleavage of a subset of L-isoaspartyl (L-beta-aspartyl) dipeptides. Used to degrade proteins damaged by L-isoaspartyl residues formation.</text>
</comment>
<feature type="binding site" evidence="3">
    <location>
        <position position="227"/>
    </location>
    <ligand>
        <name>substrate</name>
    </ligand>
</feature>
<dbReference type="InterPro" id="IPR010229">
    <property type="entry name" value="Pept_M38_dipep"/>
</dbReference>
<dbReference type="EC" id="3.4.19.-" evidence="1"/>
<dbReference type="InterPro" id="IPR006680">
    <property type="entry name" value="Amidohydro-rel"/>
</dbReference>
<dbReference type="GO" id="GO:0005737">
    <property type="term" value="C:cytoplasm"/>
    <property type="evidence" value="ECO:0007669"/>
    <property type="project" value="UniProtKB-SubCell"/>
</dbReference>
<dbReference type="Gene3D" id="2.30.40.10">
    <property type="entry name" value="Urease, subunit C, domain 1"/>
    <property type="match status" value="1"/>
</dbReference>
<evidence type="ECO:0000259" key="5">
    <source>
        <dbReference type="Pfam" id="PF01979"/>
    </source>
</evidence>
<dbReference type="AlphaFoldDB" id="A0A975DLU4"/>
<dbReference type="NCBIfam" id="TIGR01975">
    <property type="entry name" value="isoAsp_dipep"/>
    <property type="match status" value="1"/>
</dbReference>
<dbReference type="InterPro" id="IPR032466">
    <property type="entry name" value="Metal_Hydrolase"/>
</dbReference>
<feature type="binding site" evidence="4">
    <location>
        <position position="285"/>
    </location>
    <ligand>
        <name>Zn(2+)</name>
        <dbReference type="ChEBI" id="CHEBI:29105"/>
        <label>1</label>
        <note>catalytic</note>
    </ligand>
</feature>
<keyword evidence="1 6" id="KW-0378">Hydrolase</keyword>
<keyword evidence="1 4" id="KW-0862">Zinc</keyword>
<feature type="binding site" evidence="3">
    <location>
        <position position="289"/>
    </location>
    <ligand>
        <name>substrate</name>
    </ligand>
</feature>
<feature type="binding site" evidence="3">
    <location>
        <position position="130"/>
    </location>
    <ligand>
        <name>substrate</name>
    </ligand>
</feature>
<feature type="domain" description="Amidohydrolase-related" evidence="5">
    <location>
        <begin position="52"/>
        <end position="375"/>
    </location>
</feature>
<feature type="binding site" evidence="3">
    <location>
        <position position="163"/>
    </location>
    <ligand>
        <name>substrate</name>
    </ligand>
</feature>
<dbReference type="SUPFAM" id="SSF51556">
    <property type="entry name" value="Metallo-dependent hydrolases"/>
    <property type="match status" value="1"/>
</dbReference>
<name>A0A975DLU4_9GAMM</name>
<dbReference type="EMBL" id="CP072135">
    <property type="protein sequence ID" value="QTH73597.1"/>
    <property type="molecule type" value="Genomic_DNA"/>
</dbReference>
<protein>
    <recommendedName>
        <fullName evidence="1">Isoaspartyl dipeptidase</fullName>
        <ecNumber evidence="1">3.4.19.-</ecNumber>
    </recommendedName>
</protein>
<feature type="binding site" evidence="3">
    <location>
        <position position="99"/>
    </location>
    <ligand>
        <name>substrate</name>
    </ligand>
</feature>
<dbReference type="InterPro" id="IPR050378">
    <property type="entry name" value="Metallo-dep_Hydrolases_sf"/>
</dbReference>
<dbReference type="GO" id="GO:0046872">
    <property type="term" value="F:metal ion binding"/>
    <property type="evidence" value="ECO:0007669"/>
    <property type="project" value="UniProtKB-KW"/>
</dbReference>
<dbReference type="RefSeq" id="WP_208845209.1">
    <property type="nucleotide sequence ID" value="NZ_CP072135.1"/>
</dbReference>
<feature type="active site" description="Proton acceptor" evidence="2">
    <location>
        <position position="285"/>
    </location>
</feature>
<keyword evidence="1 4" id="KW-0479">Metal-binding</keyword>
<gene>
    <name evidence="6" type="ORF">J5O05_19175</name>
</gene>
<feature type="binding site" evidence="4">
    <location>
        <position position="195"/>
    </location>
    <ligand>
        <name>Zn(2+)</name>
        <dbReference type="ChEBI" id="CHEBI:29105"/>
        <label>2</label>
        <note>catalytic</note>
    </ligand>
</feature>
<dbReference type="InterPro" id="IPR011059">
    <property type="entry name" value="Metal-dep_hydrolase_composite"/>
</dbReference>
<organism evidence="6 7">
    <name type="scientific">Pseudoalteromonas xiamenensis</name>
    <dbReference type="NCBI Taxonomy" id="882626"/>
    <lineage>
        <taxon>Bacteria</taxon>
        <taxon>Pseudomonadati</taxon>
        <taxon>Pseudomonadota</taxon>
        <taxon>Gammaproteobacteria</taxon>
        <taxon>Alteromonadales</taxon>
        <taxon>Pseudoalteromonadaceae</taxon>
        <taxon>Pseudoalteromonas</taxon>
    </lineage>
</organism>
<evidence type="ECO:0000256" key="2">
    <source>
        <dbReference type="PIRSR" id="PIRSR001238-1"/>
    </source>
</evidence>
<evidence type="ECO:0000313" key="7">
    <source>
        <dbReference type="Proteomes" id="UP000664904"/>
    </source>
</evidence>
<dbReference type="GO" id="GO:0008237">
    <property type="term" value="F:metallopeptidase activity"/>
    <property type="evidence" value="ECO:0007669"/>
    <property type="project" value="UniProtKB-KW"/>
</dbReference>
<reference evidence="6" key="1">
    <citation type="submission" date="2021-03" db="EMBL/GenBank/DDBJ databases">
        <title>Complete Genome of Pseudoalteromonas xiamenensis STKMTI.2, a new potential marine bacterium producing anti-Vibrio compounds.</title>
        <authorList>
            <person name="Handayani D.P."/>
            <person name="Isnansetyo A."/>
            <person name="Istiqomah I."/>
            <person name="Jumina J."/>
        </authorList>
    </citation>
    <scope>NUCLEOTIDE SEQUENCE</scope>
    <source>
        <strain evidence="6">STKMTI.2</strain>
        <plasmid evidence="6">unnamed5</plasmid>
    </source>
</reference>
<dbReference type="KEGG" id="pxi:J5O05_19175"/>
<sequence length="390" mass="41350">MLTIIRGATVFAPAPLGVKEVLLAGGKVIAIEDSITLDTNVDVEVVNAQGNYLFPGLVDSLVHISGGGGEAGFASRTPEMNVADAFSAGITTVVGALGTDDISRTHADLVAKAKGLKQEGLNAFVHTGSYHVPIKTLSQSISHDIMFIEECIGVGEVAIADHRGRQPTIEELTKIAAEARTAGLLSKKRGTVSVHVGSGVGHLSLLLEVAKTSELPLDQFYPTHINRNSDLLLAGIEFAKRGGTIDFTASTTDYDLANGELAAAEALAYCLEKGVPVDKLTMSSDGHASLPIYDNRNQLVGFEVGDEQALFQSLRQAIIEFKVPVEIAIRSVTQNPAHILGLPKGHVAKGSDADLILVDMATFELTDVWCLGKRVMKEGQVLNRGFFSKA</sequence>
<comment type="PTM">
    <text evidence="1">Carboxylation allows a single lysine to coordinate two zinc ions.</text>
</comment>
<keyword evidence="1" id="KW-0645">Protease</keyword>
<dbReference type="GO" id="GO:0016810">
    <property type="term" value="F:hydrolase activity, acting on carbon-nitrogen (but not peptide) bonds"/>
    <property type="evidence" value="ECO:0007669"/>
    <property type="project" value="InterPro"/>
</dbReference>
<proteinExistence type="inferred from homology"/>
<comment type="cofactor">
    <cofactor evidence="1 4">
        <name>Zn(2+)</name>
        <dbReference type="ChEBI" id="CHEBI:29105"/>
    </cofactor>
    <text evidence="1 4">Binds 2 Zn(2+) ions per subunit.</text>
</comment>
<dbReference type="Proteomes" id="UP000664904">
    <property type="component" value="Plasmid unnamed5"/>
</dbReference>
<dbReference type="SUPFAM" id="SSF51338">
    <property type="entry name" value="Composite domain of metallo-dependent hydrolases"/>
    <property type="match status" value="1"/>
</dbReference>
<dbReference type="GO" id="GO:0006508">
    <property type="term" value="P:proteolysis"/>
    <property type="evidence" value="ECO:0007669"/>
    <property type="project" value="UniProtKB-KW"/>
</dbReference>
<feature type="binding site" evidence="4">
    <location>
        <position position="63"/>
    </location>
    <ligand>
        <name>Zn(2+)</name>
        <dbReference type="ChEBI" id="CHEBI:29105"/>
        <label>1</label>
        <note>catalytic</note>
    </ligand>
</feature>
<dbReference type="PANTHER" id="PTHR11647">
    <property type="entry name" value="HYDRANTOINASE/DIHYDROPYRIMIDINASE FAMILY MEMBER"/>
    <property type="match status" value="1"/>
</dbReference>
<comment type="similarity">
    <text evidence="1">Belongs to the peptidase M38 family.</text>
</comment>
<geneLocation type="plasmid" evidence="6 7">
    <name>unnamed5</name>
</geneLocation>
<comment type="subcellular location">
    <subcellularLocation>
        <location evidence="1">Cytoplasm</location>
    </subcellularLocation>
</comment>
<evidence type="ECO:0000256" key="1">
    <source>
        <dbReference type="PIRNR" id="PIRNR001238"/>
    </source>
</evidence>
<evidence type="ECO:0000313" key="6">
    <source>
        <dbReference type="EMBL" id="QTH73597.1"/>
    </source>
</evidence>
<dbReference type="Pfam" id="PF01979">
    <property type="entry name" value="Amidohydro_1"/>
    <property type="match status" value="1"/>
</dbReference>
<keyword evidence="6" id="KW-0614">Plasmid</keyword>
<accession>A0A975DLU4</accession>
<evidence type="ECO:0000256" key="4">
    <source>
        <dbReference type="PIRSR" id="PIRSR001238-3"/>
    </source>
</evidence>
<keyword evidence="7" id="KW-1185">Reference proteome</keyword>